<keyword evidence="1" id="KW-0479">Metal-binding</keyword>
<keyword evidence="3" id="KW-0862">Zinc</keyword>
<evidence type="ECO:0000256" key="3">
    <source>
        <dbReference type="ARBA" id="ARBA00022833"/>
    </source>
</evidence>
<protein>
    <recommendedName>
        <fullName evidence="5">MYND-type domain-containing protein</fullName>
    </recommendedName>
</protein>
<feature type="domain" description="MYND-type" evidence="5">
    <location>
        <begin position="181"/>
        <end position="230"/>
    </location>
</feature>
<evidence type="ECO:0000256" key="4">
    <source>
        <dbReference type="PROSITE-ProRule" id="PRU00134"/>
    </source>
</evidence>
<gene>
    <name evidence="6" type="ORF">N8I77_009138</name>
</gene>
<evidence type="ECO:0000313" key="6">
    <source>
        <dbReference type="EMBL" id="KAK2602621.1"/>
    </source>
</evidence>
<keyword evidence="2 4" id="KW-0863">Zinc-finger</keyword>
<dbReference type="GO" id="GO:0008270">
    <property type="term" value="F:zinc ion binding"/>
    <property type="evidence" value="ECO:0007669"/>
    <property type="project" value="UniProtKB-KW"/>
</dbReference>
<dbReference type="Pfam" id="PF01753">
    <property type="entry name" value="zf-MYND"/>
    <property type="match status" value="1"/>
</dbReference>
<comment type="caution">
    <text evidence="6">The sequence shown here is derived from an EMBL/GenBank/DDBJ whole genome shotgun (WGS) entry which is preliminary data.</text>
</comment>
<dbReference type="EMBL" id="JAUJFL010000005">
    <property type="protein sequence ID" value="KAK2602621.1"/>
    <property type="molecule type" value="Genomic_DNA"/>
</dbReference>
<dbReference type="AlphaFoldDB" id="A0AAD9S903"/>
<dbReference type="InterPro" id="IPR002893">
    <property type="entry name" value="Znf_MYND"/>
</dbReference>
<dbReference type="Gene3D" id="6.10.140.2220">
    <property type="match status" value="1"/>
</dbReference>
<proteinExistence type="predicted"/>
<evidence type="ECO:0000313" key="7">
    <source>
        <dbReference type="Proteomes" id="UP001265746"/>
    </source>
</evidence>
<sequence>MGRWGHCLFGHDDAIGHAIKISKDVAQGDDRQFAHMMSRVIVGCPPGVFGFYVEEYSLAEKIGPGEMEASMDQLIQHKLDSGLGNELFEKYRAAEQHGFDFDDMSKYLVIVFAVVLMGYGAKIKESQIQHLRDLVPKLQCNEGVVPPFGDSGFRGPGKRQFLAALDHYQAGKRRSFTQPSCHGCGKVNGDIKAEGKTLMKCGGCKNERAAAWFCDKDCQKGLWKHHKHNCGAPLGRGIALFRSFGKASFGVIAYDGANV</sequence>
<evidence type="ECO:0000256" key="1">
    <source>
        <dbReference type="ARBA" id="ARBA00022723"/>
    </source>
</evidence>
<evidence type="ECO:0000259" key="5">
    <source>
        <dbReference type="PROSITE" id="PS50865"/>
    </source>
</evidence>
<organism evidence="6 7">
    <name type="scientific">Phomopsis amygdali</name>
    <name type="common">Fusicoccum amygdali</name>
    <dbReference type="NCBI Taxonomy" id="1214568"/>
    <lineage>
        <taxon>Eukaryota</taxon>
        <taxon>Fungi</taxon>
        <taxon>Dikarya</taxon>
        <taxon>Ascomycota</taxon>
        <taxon>Pezizomycotina</taxon>
        <taxon>Sordariomycetes</taxon>
        <taxon>Sordariomycetidae</taxon>
        <taxon>Diaporthales</taxon>
        <taxon>Diaporthaceae</taxon>
        <taxon>Diaporthe</taxon>
    </lineage>
</organism>
<accession>A0AAD9S903</accession>
<dbReference type="PROSITE" id="PS50865">
    <property type="entry name" value="ZF_MYND_2"/>
    <property type="match status" value="1"/>
</dbReference>
<reference evidence="6" key="1">
    <citation type="submission" date="2023-06" db="EMBL/GenBank/DDBJ databases">
        <authorList>
            <person name="Noh H."/>
        </authorList>
    </citation>
    <scope>NUCLEOTIDE SEQUENCE</scope>
    <source>
        <strain evidence="6">DUCC20226</strain>
    </source>
</reference>
<keyword evidence="7" id="KW-1185">Reference proteome</keyword>
<name>A0AAD9S903_PHOAM</name>
<dbReference type="SUPFAM" id="SSF144232">
    <property type="entry name" value="HIT/MYND zinc finger-like"/>
    <property type="match status" value="1"/>
</dbReference>
<dbReference type="Proteomes" id="UP001265746">
    <property type="component" value="Unassembled WGS sequence"/>
</dbReference>
<evidence type="ECO:0000256" key="2">
    <source>
        <dbReference type="ARBA" id="ARBA00022771"/>
    </source>
</evidence>